<organism evidence="2 3">
    <name type="scientific">Prevotella histicola</name>
    <dbReference type="NCBI Taxonomy" id="470565"/>
    <lineage>
        <taxon>Bacteria</taxon>
        <taxon>Pseudomonadati</taxon>
        <taxon>Bacteroidota</taxon>
        <taxon>Bacteroidia</taxon>
        <taxon>Bacteroidales</taxon>
        <taxon>Prevotellaceae</taxon>
        <taxon>Prevotella</taxon>
    </lineage>
</organism>
<sequence>MRLKSILFATMLLLCGLSFTACDNSDPDEQKLSPIETPSYTMDAAKYEITDASSAYKAVELTEAGRYIIVMKGASPSNTDSDDLYITGHFSKNNNVYVLQELGELTITKAGNSYSLLLNVNGRQVQLSATKVTPIPSGQATDYLCRTWRFIKMHIVVKYDGQTVFDGTSSSSAELSNALRKAIDRFEKSDKLKNTKEVQLGLAEEEFPKTITFTHAGTYFIAYKDPKENILNYWNWLNVEEKLIGFSEEKVDFSSKSAITADFTNNQLILSETEKERNETIITTVTLNQDK</sequence>
<dbReference type="PROSITE" id="PS51257">
    <property type="entry name" value="PROKAR_LIPOPROTEIN"/>
    <property type="match status" value="1"/>
</dbReference>
<accession>A0A930HYI9</accession>
<gene>
    <name evidence="2" type="ORF">HXN33_04260</name>
</gene>
<proteinExistence type="predicted"/>
<name>A0A930HYI9_9BACT</name>
<evidence type="ECO:0008006" key="4">
    <source>
        <dbReference type="Google" id="ProtNLM"/>
    </source>
</evidence>
<dbReference type="EMBL" id="JABZSQ010000055">
    <property type="protein sequence ID" value="MBF1414778.1"/>
    <property type="molecule type" value="Genomic_DNA"/>
</dbReference>
<comment type="caution">
    <text evidence="2">The sequence shown here is derived from an EMBL/GenBank/DDBJ whole genome shotgun (WGS) entry which is preliminary data.</text>
</comment>
<feature type="chain" id="PRO_5037851302" description="Lipoprotein" evidence="1">
    <location>
        <begin position="21"/>
        <end position="291"/>
    </location>
</feature>
<evidence type="ECO:0000313" key="2">
    <source>
        <dbReference type="EMBL" id="MBF1414778.1"/>
    </source>
</evidence>
<keyword evidence="1" id="KW-0732">Signal</keyword>
<evidence type="ECO:0000313" key="3">
    <source>
        <dbReference type="Proteomes" id="UP000757461"/>
    </source>
</evidence>
<evidence type="ECO:0000256" key="1">
    <source>
        <dbReference type="SAM" id="SignalP"/>
    </source>
</evidence>
<dbReference type="AlphaFoldDB" id="A0A930HYI9"/>
<feature type="signal peptide" evidence="1">
    <location>
        <begin position="1"/>
        <end position="20"/>
    </location>
</feature>
<protein>
    <recommendedName>
        <fullName evidence="4">Lipoprotein</fullName>
    </recommendedName>
</protein>
<dbReference type="Proteomes" id="UP000757461">
    <property type="component" value="Unassembled WGS sequence"/>
</dbReference>
<reference evidence="2" key="1">
    <citation type="submission" date="2020-04" db="EMBL/GenBank/DDBJ databases">
        <title>Deep metagenomics examines the oral microbiome during advanced dental caries in children, revealing novel taxa and co-occurrences with host molecules.</title>
        <authorList>
            <person name="Baker J.L."/>
            <person name="Morton J.T."/>
            <person name="Dinis M."/>
            <person name="Alvarez R."/>
            <person name="Tran N.C."/>
            <person name="Knight R."/>
            <person name="Edlund A."/>
        </authorList>
    </citation>
    <scope>NUCLEOTIDE SEQUENCE</scope>
    <source>
        <strain evidence="2">JCVI_25_bin.9</strain>
    </source>
</reference>